<keyword evidence="3" id="KW-1185">Reference proteome</keyword>
<accession>A0A840HXW4</accession>
<evidence type="ECO:0000256" key="1">
    <source>
        <dbReference type="SAM" id="MobiDB-lite"/>
    </source>
</evidence>
<comment type="caution">
    <text evidence="2">The sequence shown here is derived from an EMBL/GenBank/DDBJ whole genome shotgun (WGS) entry which is preliminary data.</text>
</comment>
<feature type="region of interest" description="Disordered" evidence="1">
    <location>
        <begin position="1"/>
        <end position="32"/>
    </location>
</feature>
<sequence>MPTAQKAKVAKATRGSKPGERRGGRVKGVPNKATREIKAIAQQYSVKAVKALVEVMESGESEAARVSAANAILDRAYGKPSQSVEHSGVDGAPIQHALDVSDEVLASIALGKK</sequence>
<evidence type="ECO:0008006" key="4">
    <source>
        <dbReference type="Google" id="ProtNLM"/>
    </source>
</evidence>
<proteinExistence type="predicted"/>
<protein>
    <recommendedName>
        <fullName evidence="4">DUF5681 domain-containing protein</fullName>
    </recommendedName>
</protein>
<dbReference type="EMBL" id="JACHOV010000010">
    <property type="protein sequence ID" value="MBB4642358.1"/>
    <property type="molecule type" value="Genomic_DNA"/>
</dbReference>
<evidence type="ECO:0000313" key="3">
    <source>
        <dbReference type="Proteomes" id="UP000575068"/>
    </source>
</evidence>
<name>A0A840HXW4_9SPHN</name>
<gene>
    <name evidence="2" type="ORF">HNQ99_002683</name>
</gene>
<dbReference type="AlphaFoldDB" id="A0A840HXW4"/>
<evidence type="ECO:0000313" key="2">
    <source>
        <dbReference type="EMBL" id="MBB4642358.1"/>
    </source>
</evidence>
<dbReference type="Proteomes" id="UP000575068">
    <property type="component" value="Unassembled WGS sequence"/>
</dbReference>
<organism evidence="2 3">
    <name type="scientific">Rhizorhapis suberifaciens</name>
    <name type="common">corky root of lettuce</name>
    <dbReference type="NCBI Taxonomy" id="13656"/>
    <lineage>
        <taxon>Bacteria</taxon>
        <taxon>Pseudomonadati</taxon>
        <taxon>Pseudomonadota</taxon>
        <taxon>Alphaproteobacteria</taxon>
        <taxon>Sphingomonadales</taxon>
        <taxon>Sphingomonadaceae</taxon>
        <taxon>Rhizorhapis</taxon>
    </lineage>
</organism>
<reference evidence="2 3" key="1">
    <citation type="submission" date="2020-08" db="EMBL/GenBank/DDBJ databases">
        <title>Genomic Encyclopedia of Type Strains, Phase IV (KMG-IV): sequencing the most valuable type-strain genomes for metagenomic binning, comparative biology and taxonomic classification.</title>
        <authorList>
            <person name="Goeker M."/>
        </authorList>
    </citation>
    <scope>NUCLEOTIDE SEQUENCE [LARGE SCALE GENOMIC DNA]</scope>
    <source>
        <strain evidence="2 3">DSM 7465</strain>
    </source>
</reference>